<accession>A0ACB6ZDG9</accession>
<reference evidence="1" key="2">
    <citation type="journal article" date="2020" name="Nat. Commun.">
        <title>Large-scale genome sequencing of mycorrhizal fungi provides insights into the early evolution of symbiotic traits.</title>
        <authorList>
            <person name="Miyauchi S."/>
            <person name="Kiss E."/>
            <person name="Kuo A."/>
            <person name="Drula E."/>
            <person name="Kohler A."/>
            <person name="Sanchez-Garcia M."/>
            <person name="Morin E."/>
            <person name="Andreopoulos B."/>
            <person name="Barry K.W."/>
            <person name="Bonito G."/>
            <person name="Buee M."/>
            <person name="Carver A."/>
            <person name="Chen C."/>
            <person name="Cichocki N."/>
            <person name="Clum A."/>
            <person name="Culley D."/>
            <person name="Crous P.W."/>
            <person name="Fauchery L."/>
            <person name="Girlanda M."/>
            <person name="Hayes R.D."/>
            <person name="Keri Z."/>
            <person name="LaButti K."/>
            <person name="Lipzen A."/>
            <person name="Lombard V."/>
            <person name="Magnuson J."/>
            <person name="Maillard F."/>
            <person name="Murat C."/>
            <person name="Nolan M."/>
            <person name="Ohm R.A."/>
            <person name="Pangilinan J."/>
            <person name="Pereira M.F."/>
            <person name="Perotto S."/>
            <person name="Peter M."/>
            <person name="Pfister S."/>
            <person name="Riley R."/>
            <person name="Sitrit Y."/>
            <person name="Stielow J.B."/>
            <person name="Szollosi G."/>
            <person name="Zifcakova L."/>
            <person name="Stursova M."/>
            <person name="Spatafora J.W."/>
            <person name="Tedersoo L."/>
            <person name="Vaario L.M."/>
            <person name="Yamada A."/>
            <person name="Yan M."/>
            <person name="Wang P."/>
            <person name="Xu J."/>
            <person name="Bruns T."/>
            <person name="Baldrian P."/>
            <person name="Vilgalys R."/>
            <person name="Dunand C."/>
            <person name="Henrissat B."/>
            <person name="Grigoriev I.V."/>
            <person name="Hibbett D."/>
            <person name="Nagy L.G."/>
            <person name="Martin F.M."/>
        </authorList>
    </citation>
    <scope>NUCLEOTIDE SEQUENCE</scope>
    <source>
        <strain evidence="1">P2</strain>
    </source>
</reference>
<sequence>MLPTLLAGVAVFWAVFRLLRWGRRESFLPPGPPTVPILGNLFDFPTVYPWLKSAHLMLTEMARQYGDVYSMKIINSTVVVLSSTTAIREIMDKNSAIVSDRPASHFAQEITGGNHMGASRYNDQWRRLRRCAREVLTQSACRNHLNIQQAEATQLMYDMLTRPEDFFDSIRRFSTSAILSVLYGKRAPRITTPEVTAFFDAEHHWEELMQPGAHPPVDLIPIMKYIPERWASWKTEVKITRRLQRKLYFDLLEQVEARMQKGSSNGCFMETVIEKGPGFGLDREAVGYIGGNLIEGGADTTSAFLQTLVLALVNFPDVQARAQEELDSVIGGEHSPQPDDIERLPYIQAVIKETHRWRPVAPTTLPHANIEDFSYQDYIIPKGTIIFINAWGIFHDPEVFPKPDEFNPDRWLQDDMKSDRTYDLVFGTARRVCPGMHIARNSIEIDAMKLIWAFKFSKSKDPATKRDKVYDLNDFVKGILTGPSRFECEIAPRSSHHAEVIRREFLSATQIFEVFEQQLDSADREFVGKLRRDLADELHLL</sequence>
<organism evidence="1 2">
    <name type="scientific">Thelephora ganbajun</name>
    <name type="common">Ganba fungus</name>
    <dbReference type="NCBI Taxonomy" id="370292"/>
    <lineage>
        <taxon>Eukaryota</taxon>
        <taxon>Fungi</taxon>
        <taxon>Dikarya</taxon>
        <taxon>Basidiomycota</taxon>
        <taxon>Agaricomycotina</taxon>
        <taxon>Agaricomycetes</taxon>
        <taxon>Thelephorales</taxon>
        <taxon>Thelephoraceae</taxon>
        <taxon>Thelephora</taxon>
    </lineage>
</organism>
<comment type="caution">
    <text evidence="1">The sequence shown here is derived from an EMBL/GenBank/DDBJ whole genome shotgun (WGS) entry which is preliminary data.</text>
</comment>
<proteinExistence type="predicted"/>
<evidence type="ECO:0000313" key="1">
    <source>
        <dbReference type="EMBL" id="KAF9647627.1"/>
    </source>
</evidence>
<evidence type="ECO:0000313" key="2">
    <source>
        <dbReference type="Proteomes" id="UP000886501"/>
    </source>
</evidence>
<protein>
    <submittedName>
        <fullName evidence="1">Cytochrome P450</fullName>
    </submittedName>
</protein>
<dbReference type="EMBL" id="MU118029">
    <property type="protein sequence ID" value="KAF9647627.1"/>
    <property type="molecule type" value="Genomic_DNA"/>
</dbReference>
<name>A0ACB6ZDG9_THEGA</name>
<keyword evidence="2" id="KW-1185">Reference proteome</keyword>
<reference evidence="1" key="1">
    <citation type="submission" date="2019-10" db="EMBL/GenBank/DDBJ databases">
        <authorList>
            <consortium name="DOE Joint Genome Institute"/>
            <person name="Kuo A."/>
            <person name="Miyauchi S."/>
            <person name="Kiss E."/>
            <person name="Drula E."/>
            <person name="Kohler A."/>
            <person name="Sanchez-Garcia M."/>
            <person name="Andreopoulos B."/>
            <person name="Barry K.W."/>
            <person name="Bonito G."/>
            <person name="Buee M."/>
            <person name="Carver A."/>
            <person name="Chen C."/>
            <person name="Cichocki N."/>
            <person name="Clum A."/>
            <person name="Culley D."/>
            <person name="Crous P.W."/>
            <person name="Fauchery L."/>
            <person name="Girlanda M."/>
            <person name="Hayes R."/>
            <person name="Keri Z."/>
            <person name="Labutti K."/>
            <person name="Lipzen A."/>
            <person name="Lombard V."/>
            <person name="Magnuson J."/>
            <person name="Maillard F."/>
            <person name="Morin E."/>
            <person name="Murat C."/>
            <person name="Nolan M."/>
            <person name="Ohm R."/>
            <person name="Pangilinan J."/>
            <person name="Pereira M."/>
            <person name="Perotto S."/>
            <person name="Peter M."/>
            <person name="Riley R."/>
            <person name="Sitrit Y."/>
            <person name="Stielow B."/>
            <person name="Szollosi G."/>
            <person name="Zifcakova L."/>
            <person name="Stursova M."/>
            <person name="Spatafora J.W."/>
            <person name="Tedersoo L."/>
            <person name="Vaario L.-M."/>
            <person name="Yamada A."/>
            <person name="Yan M."/>
            <person name="Wang P."/>
            <person name="Xu J."/>
            <person name="Bruns T."/>
            <person name="Baldrian P."/>
            <person name="Vilgalys R."/>
            <person name="Henrissat B."/>
            <person name="Grigoriev I.V."/>
            <person name="Hibbett D."/>
            <person name="Nagy L.G."/>
            <person name="Martin F.M."/>
        </authorList>
    </citation>
    <scope>NUCLEOTIDE SEQUENCE</scope>
    <source>
        <strain evidence="1">P2</strain>
    </source>
</reference>
<gene>
    <name evidence="1" type="ORF">BDM02DRAFT_3097782</name>
</gene>
<dbReference type="Proteomes" id="UP000886501">
    <property type="component" value="Unassembled WGS sequence"/>
</dbReference>